<proteinExistence type="predicted"/>
<dbReference type="GO" id="GO:0004559">
    <property type="term" value="F:alpha-mannosidase activity"/>
    <property type="evidence" value="ECO:0007669"/>
    <property type="project" value="InterPro"/>
</dbReference>
<dbReference type="EMBL" id="BARW01023941">
    <property type="protein sequence ID" value="GAI88176.1"/>
    <property type="molecule type" value="Genomic_DNA"/>
</dbReference>
<evidence type="ECO:0000259" key="2">
    <source>
        <dbReference type="Pfam" id="PF17677"/>
    </source>
</evidence>
<sequence>TINRPTTRRNDWEKARFEVSQQKWSDLTDKSQEYGISLLNRAKYGGDIHGHVMRLSLLRSPTWPDPMADRGKHRIEYSLYPHKGDWRSAKTMRKGYEYNYPLISKITEPHKGQLPKKHTFISIDVPNVILHAVKEAEPDQSPINSSGQPYEVWILRLFDSEGKATEATITLPAPIKKAVLSNFLEEEGKELSIAGDKVKVTIPANRVQTIKVWLFAGKARPLIN</sequence>
<dbReference type="GO" id="GO:0009313">
    <property type="term" value="P:oligosaccharide catabolic process"/>
    <property type="evidence" value="ECO:0007669"/>
    <property type="project" value="TreeGrafter"/>
</dbReference>
<accession>X1T9V8</accession>
<dbReference type="InterPro" id="IPR041147">
    <property type="entry name" value="GH38_C"/>
</dbReference>
<comment type="caution">
    <text evidence="3">The sequence shown here is derived from an EMBL/GenBank/DDBJ whole genome shotgun (WGS) entry which is preliminary data.</text>
</comment>
<dbReference type="GO" id="GO:0030246">
    <property type="term" value="F:carbohydrate binding"/>
    <property type="evidence" value="ECO:0007669"/>
    <property type="project" value="InterPro"/>
</dbReference>
<dbReference type="PANTHER" id="PTHR46017">
    <property type="entry name" value="ALPHA-MANNOSIDASE 2C1"/>
    <property type="match status" value="1"/>
</dbReference>
<evidence type="ECO:0000313" key="3">
    <source>
        <dbReference type="EMBL" id="GAI88176.1"/>
    </source>
</evidence>
<name>X1T9V8_9ZZZZ</name>
<dbReference type="Pfam" id="PF07748">
    <property type="entry name" value="Glyco_hydro_38C"/>
    <property type="match status" value="1"/>
</dbReference>
<reference evidence="3" key="1">
    <citation type="journal article" date="2014" name="Front. Microbiol.">
        <title>High frequency of phylogenetically diverse reductive dehalogenase-homologous genes in deep subseafloor sedimentary metagenomes.</title>
        <authorList>
            <person name="Kawai M."/>
            <person name="Futagami T."/>
            <person name="Toyoda A."/>
            <person name="Takaki Y."/>
            <person name="Nishi S."/>
            <person name="Hori S."/>
            <person name="Arai W."/>
            <person name="Tsubouchi T."/>
            <person name="Morono Y."/>
            <person name="Uchiyama I."/>
            <person name="Ito T."/>
            <person name="Fujiyama A."/>
            <person name="Inagaki F."/>
            <person name="Takami H."/>
        </authorList>
    </citation>
    <scope>NUCLEOTIDE SEQUENCE</scope>
    <source>
        <strain evidence="3">Expedition CK06-06</strain>
    </source>
</reference>
<feature type="domain" description="Glycosyl hydrolases family 38 C-terminal" evidence="2">
    <location>
        <begin position="127"/>
        <end position="205"/>
    </location>
</feature>
<dbReference type="AlphaFoldDB" id="X1T9V8"/>
<evidence type="ECO:0008006" key="4">
    <source>
        <dbReference type="Google" id="ProtNLM"/>
    </source>
</evidence>
<dbReference type="Gene3D" id="2.70.98.30">
    <property type="entry name" value="Golgi alpha-mannosidase II, domain 4"/>
    <property type="match status" value="1"/>
</dbReference>
<feature type="domain" description="Glycosyl hydrolase family 38 C-terminal" evidence="1">
    <location>
        <begin position="2"/>
        <end position="66"/>
    </location>
</feature>
<gene>
    <name evidence="3" type="ORF">S12H4_39600</name>
</gene>
<dbReference type="Pfam" id="PF17677">
    <property type="entry name" value="Glyco_hydro38C2"/>
    <property type="match status" value="1"/>
</dbReference>
<evidence type="ECO:0000259" key="1">
    <source>
        <dbReference type="Pfam" id="PF07748"/>
    </source>
</evidence>
<feature type="non-terminal residue" evidence="3">
    <location>
        <position position="1"/>
    </location>
</feature>
<dbReference type="PANTHER" id="PTHR46017:SF1">
    <property type="entry name" value="ALPHA-MANNOSIDASE 2C1"/>
    <property type="match status" value="1"/>
</dbReference>
<dbReference type="GO" id="GO:0006013">
    <property type="term" value="P:mannose metabolic process"/>
    <property type="evidence" value="ECO:0007669"/>
    <property type="project" value="InterPro"/>
</dbReference>
<dbReference type="InterPro" id="IPR011013">
    <property type="entry name" value="Gal_mutarotase_sf_dom"/>
</dbReference>
<protein>
    <recommendedName>
        <fullName evidence="4">Glycosyl hydrolases family 38 C-terminal beta sandwich domain-containing protein</fullName>
    </recommendedName>
</protein>
<dbReference type="InterPro" id="IPR011682">
    <property type="entry name" value="Glyco_hydro_38_C"/>
</dbReference>
<organism evidence="3">
    <name type="scientific">marine sediment metagenome</name>
    <dbReference type="NCBI Taxonomy" id="412755"/>
    <lineage>
        <taxon>unclassified sequences</taxon>
        <taxon>metagenomes</taxon>
        <taxon>ecological metagenomes</taxon>
    </lineage>
</organism>
<dbReference type="SUPFAM" id="SSF74650">
    <property type="entry name" value="Galactose mutarotase-like"/>
    <property type="match status" value="1"/>
</dbReference>